<dbReference type="GeneTree" id="ENSGT00390000014148"/>
<dbReference type="SUPFAM" id="SSF48371">
    <property type="entry name" value="ARM repeat"/>
    <property type="match status" value="1"/>
</dbReference>
<evidence type="ECO:0000256" key="2">
    <source>
        <dbReference type="SAM" id="MobiDB-lite"/>
    </source>
</evidence>
<feature type="region of interest" description="Disordered" evidence="2">
    <location>
        <begin position="436"/>
        <end position="460"/>
    </location>
</feature>
<accession>A0A8C4Q1K1</accession>
<protein>
    <submittedName>
        <fullName evidence="3">TSC complex subunit 1b</fullName>
    </submittedName>
</protein>
<dbReference type="PANTHER" id="PTHR15154:SF2">
    <property type="entry name" value="HAMARTIN"/>
    <property type="match status" value="1"/>
</dbReference>
<evidence type="ECO:0000313" key="4">
    <source>
        <dbReference type="Proteomes" id="UP000694388"/>
    </source>
</evidence>
<dbReference type="InterPro" id="IPR016024">
    <property type="entry name" value="ARM-type_fold"/>
</dbReference>
<dbReference type="GO" id="GO:0033596">
    <property type="term" value="C:TSC1-TSC2 complex"/>
    <property type="evidence" value="ECO:0007669"/>
    <property type="project" value="TreeGrafter"/>
</dbReference>
<reference evidence="3" key="2">
    <citation type="submission" date="2025-09" db="UniProtKB">
        <authorList>
            <consortium name="Ensembl"/>
        </authorList>
    </citation>
    <scope>IDENTIFICATION</scope>
</reference>
<feature type="compositionally biased region" description="Basic and acidic residues" evidence="2">
    <location>
        <begin position="446"/>
        <end position="456"/>
    </location>
</feature>
<dbReference type="Ensembl" id="ENSEBUT00000009037.1">
    <property type="protein sequence ID" value="ENSEBUP00000008531.1"/>
    <property type="gene ID" value="ENSEBUG00000005524.1"/>
</dbReference>
<dbReference type="GO" id="GO:0032007">
    <property type="term" value="P:negative regulation of TOR signaling"/>
    <property type="evidence" value="ECO:0007669"/>
    <property type="project" value="TreeGrafter"/>
</dbReference>
<feature type="coiled-coil region" evidence="1">
    <location>
        <begin position="749"/>
        <end position="843"/>
    </location>
</feature>
<reference evidence="3" key="1">
    <citation type="submission" date="2025-08" db="UniProtKB">
        <authorList>
            <consortium name="Ensembl"/>
        </authorList>
    </citation>
    <scope>IDENTIFICATION</scope>
</reference>
<dbReference type="Pfam" id="PF04388">
    <property type="entry name" value="Hamartin"/>
    <property type="match status" value="1"/>
</dbReference>
<sequence length="1038" mass="116423">MVTPRVLPRGLLDRRESGMAQQGNWTELLSTLDSSDLETVERVRELLQSSLSNERGPGLLNCLLDYYIASQSKEALKMLSAVREPHDKHLLERLNDCFGRPAARLPSLLLLWHLMHKQPSWIHKLPRAPVFPSFLKLLKTDTDVVVLTTGVLVLSTLLPMIPQSIKNCLYDIFDIFSRLASWGIKNPAGQVPDVCLVHLHAGVYTLFHRLYGMYPCNFLSYLRAHYGMRENCALFQEVVLPMLERVRVHPELVTGTKEYEMDASKWKRYETQDVVIECAKVSLDPKEASTEESYSSTHEMFGTNCLPCFTPDTSVHTGHARGSSPLASHGHVPLSLSLCVNQDAISGQMTTEGVEVTWSPSLECGLTTPPPSCGMSPSQLHSGAQHSTPRPESETISPGPPHMDDFSKDPLLEESKLHKLIEDTDANFFNVHSRDGSFTSSATENCDERIPGKNENSEDALVDSPGTVSLRELPQVIDGLDQQTSAAEQEQEDAAINMEISEINQRVHDEISTRGGFDSPFCPSERTWPVPATQVPSASDLHRRPDTQRATNTSATCNKPSTFLPIDNPSFAVNGMDGHSEESTTLPAARTSMVLSSSQLSTPSSSTCDANVSTALSSLGTFPYEILFASALPWTAASFIDKKTAESQVLWESGLEQCNHTSDISPSPLDVLDVLIQRGGDVHAKELKWLPLPCQAADWTHFGGEAPAEEMQVMRARLKLLHAQLLYERHKREQHALRNRRLLRRVIKATALQEYNTAMKDQLNSQEEELRGLKMSLVEEQARVRRVLLDHEHAVAFYQDQLRTLQADRDSLSASNRELQSMLDETYRETQRLNTELQKTNNTVFNTTNDLRHLQDKLKLGQEARDQAEMLNRQLLMLGELNEFCRAELDTAQPCLTKESVMCLDARFQELEQLRRVSRQQLEAATRRISELDSGLAAKELLIEQQKDLLETAKIQAREQLKSVESKYQAQKRVVQALERHLLDLYSKLDNRKEQVQAVAARVSRDEPFLNQGAIGGTQVRNLPDVTTRQGIMDYDGV</sequence>
<feature type="coiled-coil region" evidence="1">
    <location>
        <begin position="908"/>
        <end position="981"/>
    </location>
</feature>
<feature type="compositionally biased region" description="Polar residues" evidence="2">
    <location>
        <begin position="548"/>
        <end position="561"/>
    </location>
</feature>
<feature type="region of interest" description="Disordered" evidence="2">
    <location>
        <begin position="512"/>
        <end position="561"/>
    </location>
</feature>
<evidence type="ECO:0000313" key="3">
    <source>
        <dbReference type="Ensembl" id="ENSEBUP00000008531.1"/>
    </source>
</evidence>
<feature type="region of interest" description="Disordered" evidence="2">
    <location>
        <begin position="367"/>
        <end position="408"/>
    </location>
</feature>
<keyword evidence="4" id="KW-1185">Reference proteome</keyword>
<dbReference type="OMA" id="NRMASYS"/>
<dbReference type="AlphaFoldDB" id="A0A8C4Q1K1"/>
<dbReference type="GO" id="GO:0051726">
    <property type="term" value="P:regulation of cell cycle"/>
    <property type="evidence" value="ECO:0007669"/>
    <property type="project" value="TreeGrafter"/>
</dbReference>
<feature type="compositionally biased region" description="Polar residues" evidence="2">
    <location>
        <begin position="375"/>
        <end position="396"/>
    </location>
</feature>
<organism evidence="3 4">
    <name type="scientific">Eptatretus burgeri</name>
    <name type="common">Inshore hagfish</name>
    <dbReference type="NCBI Taxonomy" id="7764"/>
    <lineage>
        <taxon>Eukaryota</taxon>
        <taxon>Metazoa</taxon>
        <taxon>Chordata</taxon>
        <taxon>Craniata</taxon>
        <taxon>Vertebrata</taxon>
        <taxon>Cyclostomata</taxon>
        <taxon>Myxini</taxon>
        <taxon>Myxiniformes</taxon>
        <taxon>Myxinidae</taxon>
        <taxon>Eptatretinae</taxon>
        <taxon>Eptatretus</taxon>
    </lineage>
</organism>
<dbReference type="PANTHER" id="PTHR15154">
    <property type="entry name" value="HAMARTIN"/>
    <property type="match status" value="1"/>
</dbReference>
<keyword evidence="1" id="KW-0175">Coiled coil</keyword>
<name>A0A8C4Q1K1_EPTBU</name>
<dbReference type="InterPro" id="IPR007483">
    <property type="entry name" value="Hamartin"/>
</dbReference>
<dbReference type="GO" id="GO:0008285">
    <property type="term" value="P:negative regulation of cell population proliferation"/>
    <property type="evidence" value="ECO:0007669"/>
    <property type="project" value="TreeGrafter"/>
</dbReference>
<proteinExistence type="predicted"/>
<dbReference type="Proteomes" id="UP000694388">
    <property type="component" value="Unplaced"/>
</dbReference>
<evidence type="ECO:0000256" key="1">
    <source>
        <dbReference type="SAM" id="Coils"/>
    </source>
</evidence>